<dbReference type="GeneID" id="108859633"/>
<dbReference type="AlphaFoldDB" id="A0A6J0NXF6"/>
<dbReference type="Proteomes" id="UP000504610">
    <property type="component" value="Chromosome 5"/>
</dbReference>
<reference evidence="2" key="2">
    <citation type="submission" date="2025-08" db="UniProtKB">
        <authorList>
            <consortium name="RefSeq"/>
        </authorList>
    </citation>
    <scope>IDENTIFICATION</scope>
    <source>
        <tissue evidence="2">Leaf</tissue>
    </source>
</reference>
<gene>
    <name evidence="2" type="primary">LOC108859633</name>
</gene>
<evidence type="ECO:0000313" key="1">
    <source>
        <dbReference type="Proteomes" id="UP000504610"/>
    </source>
</evidence>
<protein>
    <submittedName>
        <fullName evidence="2">Uncharacterized protein LOC108859633</fullName>
    </submittedName>
</protein>
<reference evidence="1" key="1">
    <citation type="journal article" date="2019" name="Database">
        <title>The radish genome database (RadishGD): an integrated information resource for radish genomics.</title>
        <authorList>
            <person name="Yu H.J."/>
            <person name="Baek S."/>
            <person name="Lee Y.J."/>
            <person name="Cho A."/>
            <person name="Mun J.H."/>
        </authorList>
    </citation>
    <scope>NUCLEOTIDE SEQUENCE [LARGE SCALE GENOMIC DNA]</scope>
    <source>
        <strain evidence="1">cv. WK10039</strain>
    </source>
</reference>
<accession>A0A6J0NXF6</accession>
<organism evidence="1 2">
    <name type="scientific">Raphanus sativus</name>
    <name type="common">Radish</name>
    <name type="synonym">Raphanus raphanistrum var. sativus</name>
    <dbReference type="NCBI Taxonomy" id="3726"/>
    <lineage>
        <taxon>Eukaryota</taxon>
        <taxon>Viridiplantae</taxon>
        <taxon>Streptophyta</taxon>
        <taxon>Embryophyta</taxon>
        <taxon>Tracheophyta</taxon>
        <taxon>Spermatophyta</taxon>
        <taxon>Magnoliopsida</taxon>
        <taxon>eudicotyledons</taxon>
        <taxon>Gunneridae</taxon>
        <taxon>Pentapetalae</taxon>
        <taxon>rosids</taxon>
        <taxon>malvids</taxon>
        <taxon>Brassicales</taxon>
        <taxon>Brassicaceae</taxon>
        <taxon>Brassiceae</taxon>
        <taxon>Raphanus</taxon>
    </lineage>
</organism>
<proteinExistence type="predicted"/>
<dbReference type="OrthoDB" id="1107661at2759"/>
<dbReference type="RefSeq" id="XP_018489045.1">
    <property type="nucleotide sequence ID" value="XM_018633543.2"/>
</dbReference>
<evidence type="ECO:0000313" key="2">
    <source>
        <dbReference type="RefSeq" id="XP_018489045.1"/>
    </source>
</evidence>
<sequence>MTRRSIFAKLSGTGYPNWSSVVATTKERAGLIAQEIVSKGMIGCFGYGLGTMIFSQSSTLGRYEVMLHKLEGVIKKHEELLRFVDKGEEELVQLEENYKKRMEYWSRASKN</sequence>
<keyword evidence="1" id="KW-1185">Reference proteome</keyword>
<dbReference type="KEGG" id="rsz:108859633"/>
<name>A0A6J0NXF6_RAPSA</name>